<proteinExistence type="predicted"/>
<evidence type="ECO:0000313" key="1">
    <source>
        <dbReference type="EMBL" id="GLI92588.1"/>
    </source>
</evidence>
<evidence type="ECO:0000313" key="2">
    <source>
        <dbReference type="Proteomes" id="UP001144323"/>
    </source>
</evidence>
<accession>A0A9W6LRJ3</accession>
<sequence length="46" mass="5215">MNYKLAIIVLGALLFVIAMIPYAYTPRCATPECHPEPPYFGERTSR</sequence>
<dbReference type="EMBL" id="BSEC01000001">
    <property type="protein sequence ID" value="GLI92588.1"/>
    <property type="molecule type" value="Genomic_DNA"/>
</dbReference>
<gene>
    <name evidence="1" type="ORF">LMG27198_15800</name>
</gene>
<comment type="caution">
    <text evidence="1">The sequence shown here is derived from an EMBL/GenBank/DDBJ whole genome shotgun (WGS) entry which is preliminary data.</text>
</comment>
<dbReference type="Proteomes" id="UP001144323">
    <property type="component" value="Unassembled WGS sequence"/>
</dbReference>
<dbReference type="AlphaFoldDB" id="A0A9W6LRJ3"/>
<dbReference type="RefSeq" id="WP_281801896.1">
    <property type="nucleotide sequence ID" value="NZ_BSEC01000001.1"/>
</dbReference>
<protein>
    <submittedName>
        <fullName evidence="1">Uncharacterized protein</fullName>
    </submittedName>
</protein>
<reference evidence="1" key="1">
    <citation type="journal article" date="2023" name="Int. J. Syst. Evol. Microbiol.">
        <title>Methylocystis iwaonis sp. nov., a type II methane-oxidizing bacterium from surface soil of a rice paddy field in Japan, and emended description of the genus Methylocystis (ex Whittenbury et al. 1970) Bowman et al. 1993.</title>
        <authorList>
            <person name="Kaise H."/>
            <person name="Sawadogo J.B."/>
            <person name="Alam M.S."/>
            <person name="Ueno C."/>
            <person name="Dianou D."/>
            <person name="Shinjo R."/>
            <person name="Asakawa S."/>
        </authorList>
    </citation>
    <scope>NUCLEOTIDE SEQUENCE</scope>
    <source>
        <strain evidence="1">LMG27198</strain>
    </source>
</reference>
<name>A0A9W6LRJ3_9HYPH</name>
<keyword evidence="2" id="KW-1185">Reference proteome</keyword>
<organism evidence="1 2">
    <name type="scientific">Methylocystis echinoides</name>
    <dbReference type="NCBI Taxonomy" id="29468"/>
    <lineage>
        <taxon>Bacteria</taxon>
        <taxon>Pseudomonadati</taxon>
        <taxon>Pseudomonadota</taxon>
        <taxon>Alphaproteobacteria</taxon>
        <taxon>Hyphomicrobiales</taxon>
        <taxon>Methylocystaceae</taxon>
        <taxon>Methylocystis</taxon>
    </lineage>
</organism>